<protein>
    <submittedName>
        <fullName evidence="1">Uncharacterized protein</fullName>
    </submittedName>
</protein>
<reference evidence="1 2" key="1">
    <citation type="journal article" date="2022" name="Hortic Res">
        <title>A haplotype resolved chromosomal level avocado genome allows analysis of novel avocado genes.</title>
        <authorList>
            <person name="Nath O."/>
            <person name="Fletcher S.J."/>
            <person name="Hayward A."/>
            <person name="Shaw L.M."/>
            <person name="Masouleh A.K."/>
            <person name="Furtado A."/>
            <person name="Henry R.J."/>
            <person name="Mitter N."/>
        </authorList>
    </citation>
    <scope>NUCLEOTIDE SEQUENCE [LARGE SCALE GENOMIC DNA]</scope>
    <source>
        <strain evidence="2">cv. Hass</strain>
    </source>
</reference>
<organism evidence="1 2">
    <name type="scientific">Persea americana</name>
    <name type="common">Avocado</name>
    <dbReference type="NCBI Taxonomy" id="3435"/>
    <lineage>
        <taxon>Eukaryota</taxon>
        <taxon>Viridiplantae</taxon>
        <taxon>Streptophyta</taxon>
        <taxon>Embryophyta</taxon>
        <taxon>Tracheophyta</taxon>
        <taxon>Spermatophyta</taxon>
        <taxon>Magnoliopsida</taxon>
        <taxon>Magnoliidae</taxon>
        <taxon>Laurales</taxon>
        <taxon>Lauraceae</taxon>
        <taxon>Persea</taxon>
    </lineage>
</organism>
<gene>
    <name evidence="1" type="ORF">MRB53_011346</name>
</gene>
<dbReference type="EMBL" id="CM056811">
    <property type="protein sequence ID" value="KAJ8637079.1"/>
    <property type="molecule type" value="Genomic_DNA"/>
</dbReference>
<sequence length="639" mass="72745">MDKEREEDEINDSQVEEVKLTVPATDDHTLPALTFRTWVIGFTGCILVSFMTRFFSYRQNQLIGYGYAGLFMKFLVDSPKMWWPSAVARVSFYRTLHEADVRTKKKVTRFQFFIIVSVTSFAYYIVPNYFFPSITALSIVCWIWTNSVTAQQIGSGLNGLGIGSFVLDYASIYNYIGSPLTVPAFAIMNTLVGLVVCLYIVVPIAYWTNSQNAKRFPLLSSHLFDADGHEYNVSRVLNEKDFTLDPQKFKNYSQIHLSTLYAYKYAFGFAISTSTVTHIILYYWRSVWNQLKETYHNQEQQGDIHNKLMRNYKTVPQWWFYTILSLSSVVAILMCVLVPQLQLPYWGFFVALITSVIVTFVSAVFMATTNQLLYSTDIQELAMGYLLPGRPLALMTFRAYNYIGVSQAVSLLGDFKLGHYMKVPPRAIFTVQVTGQIIASFMHVGVTWWLLSTIENFCEPHKLPKGSPWTCPYDRVAFDSTVQSGVMGPALLFVPNGLYWWTYIFFIIGIVVTGAVWKLSQAFPGKKWIRDISVPLLLSALANIPPTGAMHYWTWGAIGLFFNFYVFKRHKEWWAKYNYLLAAALSVGPALLALLQSLAFQLNDIYGVNWWGLEQGDHCPLATCPTAKGIVVEGCPVFH</sequence>
<evidence type="ECO:0000313" key="2">
    <source>
        <dbReference type="Proteomes" id="UP001234297"/>
    </source>
</evidence>
<name>A0ACC2LVK2_PERAE</name>
<keyword evidence="2" id="KW-1185">Reference proteome</keyword>
<comment type="caution">
    <text evidence="1">The sequence shown here is derived from an EMBL/GenBank/DDBJ whole genome shotgun (WGS) entry which is preliminary data.</text>
</comment>
<proteinExistence type="predicted"/>
<accession>A0ACC2LVK2</accession>
<evidence type="ECO:0000313" key="1">
    <source>
        <dbReference type="EMBL" id="KAJ8637079.1"/>
    </source>
</evidence>
<dbReference type="Proteomes" id="UP001234297">
    <property type="component" value="Chromosome 3"/>
</dbReference>